<keyword evidence="4" id="KW-1185">Reference proteome</keyword>
<dbReference type="PANTHER" id="PTHR22911:SF79">
    <property type="entry name" value="MOBA-LIKE NTP TRANSFERASE DOMAIN-CONTAINING PROTEIN"/>
    <property type="match status" value="1"/>
</dbReference>
<feature type="domain" description="EamA" evidence="2">
    <location>
        <begin position="14"/>
        <end position="135"/>
    </location>
</feature>
<proteinExistence type="predicted"/>
<evidence type="ECO:0000259" key="2">
    <source>
        <dbReference type="Pfam" id="PF00892"/>
    </source>
</evidence>
<reference evidence="3 4" key="1">
    <citation type="submission" date="2015-07" db="EMBL/GenBank/DDBJ databases">
        <title>The draft genome sequence of Leadbetterella sp. JN14-9.</title>
        <authorList>
            <person name="Liu Y."/>
            <person name="Du J."/>
            <person name="Shao Z."/>
        </authorList>
    </citation>
    <scope>NUCLEOTIDE SEQUENCE [LARGE SCALE GENOMIC DNA]</scope>
    <source>
        <strain evidence="3 4">JN14-9</strain>
    </source>
</reference>
<feature type="domain" description="EamA" evidence="2">
    <location>
        <begin position="143"/>
        <end position="279"/>
    </location>
</feature>
<feature type="transmembrane region" description="Helical" evidence="1">
    <location>
        <begin position="36"/>
        <end position="54"/>
    </location>
</feature>
<feature type="transmembrane region" description="Helical" evidence="1">
    <location>
        <begin position="90"/>
        <end position="107"/>
    </location>
</feature>
<protein>
    <recommendedName>
        <fullName evidence="2">EamA domain-containing protein</fullName>
    </recommendedName>
</protein>
<accession>A0A0P7C6K2</accession>
<feature type="transmembrane region" description="Helical" evidence="1">
    <location>
        <begin position="262"/>
        <end position="280"/>
    </location>
</feature>
<dbReference type="RefSeq" id="WP_055148549.1">
    <property type="nucleotide sequence ID" value="NZ_JXSZ01000009.1"/>
</dbReference>
<evidence type="ECO:0000256" key="1">
    <source>
        <dbReference type="SAM" id="Phobius"/>
    </source>
</evidence>
<dbReference type="OrthoDB" id="9150437at2"/>
<sequence length="292" mass="32235">MLGKQFSDYVLLHSMIILLGLTAILGKLITLSALDVVLYRSMIASAAFAILISLKKQKQDWSSLLPILSVGAILGIHWICFFGSAKLSNVSVSLITVSTTAFFTSIIEPLSQRKKIEVFDVLLGLLVILGMTLIFFAIPKHGLAILIGLLAGFLSAIYVVANARLIQRHSALKLNTIELTGAFLICLPILPFIKSAEMWALPQNLDLIYLLVLALLCTVLPYMVNLNLLKKFTAFEMNLAINLEPVYGILMAWVIFKEEELLNVRFYIGAGLILLSLLLYGNKKALTKRKGL</sequence>
<dbReference type="Pfam" id="PF00892">
    <property type="entry name" value="EamA"/>
    <property type="match status" value="2"/>
</dbReference>
<dbReference type="SUPFAM" id="SSF103481">
    <property type="entry name" value="Multidrug resistance efflux transporter EmrE"/>
    <property type="match status" value="2"/>
</dbReference>
<name>A0A0P7C6K2_9BACT</name>
<dbReference type="EMBL" id="LGTQ01000009">
    <property type="protein sequence ID" value="KPM47955.1"/>
    <property type="molecule type" value="Genomic_DNA"/>
</dbReference>
<evidence type="ECO:0000313" key="3">
    <source>
        <dbReference type="EMBL" id="KPM47955.1"/>
    </source>
</evidence>
<feature type="transmembrane region" description="Helical" evidence="1">
    <location>
        <begin position="144"/>
        <end position="165"/>
    </location>
</feature>
<keyword evidence="1" id="KW-0812">Transmembrane</keyword>
<keyword evidence="1" id="KW-1133">Transmembrane helix</keyword>
<dbReference type="GO" id="GO:0016020">
    <property type="term" value="C:membrane"/>
    <property type="evidence" value="ECO:0007669"/>
    <property type="project" value="InterPro"/>
</dbReference>
<dbReference type="InterPro" id="IPR037185">
    <property type="entry name" value="EmrE-like"/>
</dbReference>
<feature type="transmembrane region" description="Helical" evidence="1">
    <location>
        <begin position="207"/>
        <end position="225"/>
    </location>
</feature>
<feature type="transmembrane region" description="Helical" evidence="1">
    <location>
        <begin position="61"/>
        <end position="84"/>
    </location>
</feature>
<dbReference type="AlphaFoldDB" id="A0A0P7C6K2"/>
<keyword evidence="1" id="KW-0472">Membrane</keyword>
<dbReference type="STRING" id="1605367.AFM12_12095"/>
<feature type="transmembrane region" description="Helical" evidence="1">
    <location>
        <begin position="9"/>
        <end position="30"/>
    </location>
</feature>
<dbReference type="PANTHER" id="PTHR22911">
    <property type="entry name" value="ACYL-MALONYL CONDENSING ENZYME-RELATED"/>
    <property type="match status" value="1"/>
</dbReference>
<dbReference type="InterPro" id="IPR000620">
    <property type="entry name" value="EamA_dom"/>
</dbReference>
<feature type="transmembrane region" description="Helical" evidence="1">
    <location>
        <begin position="177"/>
        <end position="195"/>
    </location>
</feature>
<feature type="transmembrane region" description="Helical" evidence="1">
    <location>
        <begin position="119"/>
        <end position="138"/>
    </location>
</feature>
<comment type="caution">
    <text evidence="3">The sequence shown here is derived from an EMBL/GenBank/DDBJ whole genome shotgun (WGS) entry which is preliminary data.</text>
</comment>
<dbReference type="Proteomes" id="UP000050454">
    <property type="component" value="Unassembled WGS sequence"/>
</dbReference>
<feature type="transmembrane region" description="Helical" evidence="1">
    <location>
        <begin position="237"/>
        <end position="256"/>
    </location>
</feature>
<evidence type="ECO:0000313" key="4">
    <source>
        <dbReference type="Proteomes" id="UP000050454"/>
    </source>
</evidence>
<gene>
    <name evidence="3" type="ORF">AFM12_12095</name>
</gene>
<organism evidence="3 4">
    <name type="scientific">Jiulongibacter sediminis</name>
    <dbReference type="NCBI Taxonomy" id="1605367"/>
    <lineage>
        <taxon>Bacteria</taxon>
        <taxon>Pseudomonadati</taxon>
        <taxon>Bacteroidota</taxon>
        <taxon>Cytophagia</taxon>
        <taxon>Cytophagales</taxon>
        <taxon>Leadbetterellaceae</taxon>
        <taxon>Jiulongibacter</taxon>
    </lineage>
</organism>